<evidence type="ECO:0008006" key="3">
    <source>
        <dbReference type="Google" id="ProtNLM"/>
    </source>
</evidence>
<keyword evidence="2" id="KW-1185">Reference proteome</keyword>
<dbReference type="RefSeq" id="WP_212847009.1">
    <property type="nucleotide sequence ID" value="NZ_AP023356.1"/>
</dbReference>
<proteinExistence type="predicted"/>
<dbReference type="Proteomes" id="UP000676967">
    <property type="component" value="Chromosome"/>
</dbReference>
<evidence type="ECO:0000313" key="2">
    <source>
        <dbReference type="Proteomes" id="UP000676967"/>
    </source>
</evidence>
<dbReference type="EMBL" id="AP023356">
    <property type="protein sequence ID" value="BCJ41112.1"/>
    <property type="molecule type" value="Genomic_DNA"/>
</dbReference>
<sequence length="142" mass="14859">MTTTAATAGPAGLVAIDQPGDLAARVAAMFETYFSGINANDPEQALTVVEPTDRMDPTDPADIAAFGKAIATTQDDDVQLGTVTDNGTTVTAELSFRSRQDAGYGPADDPDQTCTRWTMVYTLADSAGGLRIRDVDATHQAC</sequence>
<accession>A0ABM7LPE3</accession>
<name>A0ABM7LPE3_9ACTN</name>
<protein>
    <recommendedName>
        <fullName evidence="3">SnoaL-like domain-containing protein</fullName>
    </recommendedName>
</protein>
<evidence type="ECO:0000313" key="1">
    <source>
        <dbReference type="EMBL" id="BCJ41112.1"/>
    </source>
</evidence>
<organism evidence="1 2">
    <name type="scientific">Actinoplanes ianthinogenes</name>
    <dbReference type="NCBI Taxonomy" id="122358"/>
    <lineage>
        <taxon>Bacteria</taxon>
        <taxon>Bacillati</taxon>
        <taxon>Actinomycetota</taxon>
        <taxon>Actinomycetes</taxon>
        <taxon>Micromonosporales</taxon>
        <taxon>Micromonosporaceae</taxon>
        <taxon>Actinoplanes</taxon>
    </lineage>
</organism>
<gene>
    <name evidence="1" type="ORF">Aiant_17690</name>
</gene>
<reference evidence="1 2" key="1">
    <citation type="submission" date="2020-08" db="EMBL/GenBank/DDBJ databases">
        <title>Whole genome shotgun sequence of Actinoplanes ianthinogenes NBRC 13996.</title>
        <authorList>
            <person name="Komaki H."/>
            <person name="Tamura T."/>
        </authorList>
    </citation>
    <scope>NUCLEOTIDE SEQUENCE [LARGE SCALE GENOMIC DNA]</scope>
    <source>
        <strain evidence="1 2">NBRC 13996</strain>
    </source>
</reference>